<keyword evidence="2" id="KW-0732">Signal</keyword>
<feature type="compositionally biased region" description="Low complexity" evidence="1">
    <location>
        <begin position="966"/>
        <end position="981"/>
    </location>
</feature>
<dbReference type="GeneID" id="112043827"/>
<dbReference type="Pfam" id="PF01607">
    <property type="entry name" value="CBM_14"/>
    <property type="match status" value="1"/>
</dbReference>
<proteinExistence type="predicted"/>
<name>A0A6J1MQL9_BICAN</name>
<dbReference type="PANTHER" id="PTHR22933">
    <property type="entry name" value="FI18007P1-RELATED"/>
    <property type="match status" value="1"/>
</dbReference>
<feature type="region of interest" description="Disordered" evidence="1">
    <location>
        <begin position="923"/>
        <end position="944"/>
    </location>
</feature>
<dbReference type="InterPro" id="IPR036508">
    <property type="entry name" value="Chitin-bd_dom_sf"/>
</dbReference>
<dbReference type="RefSeq" id="XP_023935207.2">
    <property type="nucleotide sequence ID" value="XM_024079439.2"/>
</dbReference>
<sequence length="1338" mass="148893">MRWRWGDLTIRMPSKTLILLTILSLSSLQPCHGSRRTAQRRKDIAPNLFVPAPSAESLTAIAQAMGAAGFEDYTEGKRTLVKRLIPPHQPEIDIVEHLGVIGKANVDFPALPNIPTTGFNCKDVPTGYYADLETDCQVFHICDTSRKISFLCPNGTIFSQSHLICDWWFKVDCASAPALYESSVEYYSNEQKKAQRISNLSKNPDLLQIGIDSNVRAESKRAPVTVPSTTERLLRHRQKLQSDTIPPNAQATARSYQTLFDISPTQRTAATTFEKRRKNLVQLIANNFGNPPARTTLSVYDSTTPKTTIPAYDHNSLKEMQVAAETASFAQNQNRQYLQEYSSKNYRPYPVYTPNLTSSAPKAKGSPTLTTLYDIQAKNVPQYVEEATTKRQTLVPYTKSYASTINDRREPYTRPGVSLLRDFIEKEKNKSISATTVKLEVTARSDKFESKTNSENKVAAETKDTFESVTKIPQTTRDIKITTFINDEVYAKSNPSTQVTTEQTYQERRDRLLRKLSADITDITEPTTKTTLTEKYYGDQTNRPGLIVPPSLTPKTLHSLAIYYATALDNLSTTPPSDDETTTPAFDANEPIENSLPALFSRHTITKYGKLFGRDADKAELLEEIRLNPNSTYNDLAEDLQVEMSQGPLASSPQIRELAQVFTHALSAYLQDPVQFRKVLSDIRPTHPSFAEMLTGNDESVNTEPTTTVNEEDDEILGFSDEHKVHDHKISENSVRGGKALNIATDYPTTVEDITTTTTTELPSTTYSTTTRRSPFRCCGRISASYTTAPTTRDYYSNVNFNTGAVKVNLLATNQYTSTTENYTPSKNERLQNNKFVSRFGKPVSAFDITPSNDYTDVTTLPTAWGGETFDSTLAPITNSHQMFESKKIKSTTSVTEPTPVYFTETDSIDSVELENEEELQRAHSQSFVSPQSNNLRQGKQLKDDHKIVKKPAKDLEAPNQSDIDTTTTVVQSSTTQPTTTLRDQTEALTTVIPISSSVFTSPDTDKSTNDFQWPTTFGNWHSTILDPITLNDGLSVTGQGQGVSEIAQQTNSWALDTATTPITYSTTTEPSVASTTDIEVTATTSHNQNERFGKLLRESTSTEPAQDLSTVTDTIVEKAKEIMEGMNATTTQKLMNVMKKTKSKSVKRLILLLVQTCDDDHNSTAEASKKALLEALMAVSPKDMDEIAKEEESTETPVTVTIPDVDYVKTTLFQRRMDRIPMQSRRGKSLNVDVEAINSLSNPTTTQPTTITTENIKTEETTEYTTVTTARPTTLASRRGGRKFMPKTTEVEQTSTTVADRPIAEARLPAQAELKPQADTRALELLRSLYTIAARWG</sequence>
<dbReference type="Gene3D" id="2.170.140.10">
    <property type="entry name" value="Chitin binding domain"/>
    <property type="match status" value="1"/>
</dbReference>
<keyword evidence="4" id="KW-1185">Reference proteome</keyword>
<dbReference type="InterPro" id="IPR052976">
    <property type="entry name" value="Scoloptoxin-like"/>
</dbReference>
<dbReference type="PROSITE" id="PS50940">
    <property type="entry name" value="CHIT_BIND_II"/>
    <property type="match status" value="1"/>
</dbReference>
<reference evidence="5 6" key="1">
    <citation type="submission" date="2025-05" db="UniProtKB">
        <authorList>
            <consortium name="RefSeq"/>
        </authorList>
    </citation>
    <scope>IDENTIFICATION</scope>
</reference>
<feature type="region of interest" description="Disordered" evidence="1">
    <location>
        <begin position="957"/>
        <end position="981"/>
    </location>
</feature>
<evidence type="ECO:0000259" key="3">
    <source>
        <dbReference type="PROSITE" id="PS50940"/>
    </source>
</evidence>
<feature type="chain" id="PRO_5045019315" evidence="2">
    <location>
        <begin position="34"/>
        <end position="1338"/>
    </location>
</feature>
<evidence type="ECO:0000256" key="1">
    <source>
        <dbReference type="SAM" id="MobiDB-lite"/>
    </source>
</evidence>
<protein>
    <submittedName>
        <fullName evidence="5 6">Serine-rich adhesin for platelets</fullName>
    </submittedName>
</protein>
<feature type="compositionally biased region" description="Polar residues" evidence="1">
    <location>
        <begin position="923"/>
        <end position="938"/>
    </location>
</feature>
<dbReference type="Proteomes" id="UP001652582">
    <property type="component" value="Chromosome 22"/>
</dbReference>
<evidence type="ECO:0000313" key="6">
    <source>
        <dbReference type="RefSeq" id="XP_023935206.2"/>
    </source>
</evidence>
<feature type="signal peptide" evidence="2">
    <location>
        <begin position="1"/>
        <end position="33"/>
    </location>
</feature>
<evidence type="ECO:0000313" key="7">
    <source>
        <dbReference type="RefSeq" id="XP_023935207.2"/>
    </source>
</evidence>
<dbReference type="RefSeq" id="XP_023935203.2">
    <property type="nucleotide sequence ID" value="XM_024079435.2"/>
</dbReference>
<feature type="region of interest" description="Disordered" evidence="1">
    <location>
        <begin position="690"/>
        <end position="709"/>
    </location>
</feature>
<feature type="domain" description="Chitin-binding type-2" evidence="3">
    <location>
        <begin position="118"/>
        <end position="175"/>
    </location>
</feature>
<dbReference type="SUPFAM" id="SSF57625">
    <property type="entry name" value="Invertebrate chitin-binding proteins"/>
    <property type="match status" value="1"/>
</dbReference>
<dbReference type="InterPro" id="IPR002557">
    <property type="entry name" value="Chitin-bd_dom"/>
</dbReference>
<gene>
    <name evidence="5 6 7" type="primary">LOC112043827</name>
</gene>
<dbReference type="RefSeq" id="XP_023935206.2">
    <property type="nucleotide sequence ID" value="XM_024079438.2"/>
</dbReference>
<organism evidence="4 5">
    <name type="scientific">Bicyclus anynana</name>
    <name type="common">Squinting bush brown butterfly</name>
    <dbReference type="NCBI Taxonomy" id="110368"/>
    <lineage>
        <taxon>Eukaryota</taxon>
        <taxon>Metazoa</taxon>
        <taxon>Ecdysozoa</taxon>
        <taxon>Arthropoda</taxon>
        <taxon>Hexapoda</taxon>
        <taxon>Insecta</taxon>
        <taxon>Pterygota</taxon>
        <taxon>Neoptera</taxon>
        <taxon>Endopterygota</taxon>
        <taxon>Lepidoptera</taxon>
        <taxon>Glossata</taxon>
        <taxon>Ditrysia</taxon>
        <taxon>Papilionoidea</taxon>
        <taxon>Nymphalidae</taxon>
        <taxon>Satyrinae</taxon>
        <taxon>Satyrini</taxon>
        <taxon>Mycalesina</taxon>
        <taxon>Bicyclus</taxon>
    </lineage>
</organism>
<dbReference type="OrthoDB" id="8194050at2759"/>
<evidence type="ECO:0000313" key="5">
    <source>
        <dbReference type="RefSeq" id="XP_023935203.2"/>
    </source>
</evidence>
<dbReference type="SMART" id="SM00494">
    <property type="entry name" value="ChtBD2"/>
    <property type="match status" value="1"/>
</dbReference>
<evidence type="ECO:0000313" key="4">
    <source>
        <dbReference type="Proteomes" id="UP001652582"/>
    </source>
</evidence>
<accession>A0A6J1MQL9</accession>
<dbReference type="PANTHER" id="PTHR22933:SF42">
    <property type="entry name" value="FI18455P1-RELATED"/>
    <property type="match status" value="1"/>
</dbReference>
<evidence type="ECO:0000256" key="2">
    <source>
        <dbReference type="SAM" id="SignalP"/>
    </source>
</evidence>